<dbReference type="PROSITE" id="PS50949">
    <property type="entry name" value="HTH_GNTR"/>
    <property type="match status" value="1"/>
</dbReference>
<keyword evidence="5" id="KW-0804">Transcription</keyword>
<dbReference type="Gene3D" id="1.10.10.10">
    <property type="entry name" value="Winged helix-like DNA-binding domain superfamily/Winged helix DNA-binding domain"/>
    <property type="match status" value="1"/>
</dbReference>
<evidence type="ECO:0000256" key="5">
    <source>
        <dbReference type="ARBA" id="ARBA00023163"/>
    </source>
</evidence>
<dbReference type="InterPro" id="IPR004839">
    <property type="entry name" value="Aminotransferase_I/II_large"/>
</dbReference>
<dbReference type="Proteomes" id="UP001162891">
    <property type="component" value="Chromosome"/>
</dbReference>
<dbReference type="InterPro" id="IPR015421">
    <property type="entry name" value="PyrdxlP-dep_Trfase_major"/>
</dbReference>
<dbReference type="InterPro" id="IPR036390">
    <property type="entry name" value="WH_DNA-bd_sf"/>
</dbReference>
<feature type="domain" description="HTH gntR-type" evidence="6">
    <location>
        <begin position="37"/>
        <end position="105"/>
    </location>
</feature>
<dbReference type="InterPro" id="IPR000524">
    <property type="entry name" value="Tscrpt_reg_HTH_GntR"/>
</dbReference>
<evidence type="ECO:0000256" key="2">
    <source>
        <dbReference type="ARBA" id="ARBA00022898"/>
    </source>
</evidence>
<evidence type="ECO:0000259" key="6">
    <source>
        <dbReference type="PROSITE" id="PS50949"/>
    </source>
</evidence>
<keyword evidence="4" id="KW-0238">DNA-binding</keyword>
<evidence type="ECO:0000256" key="4">
    <source>
        <dbReference type="ARBA" id="ARBA00023125"/>
    </source>
</evidence>
<protein>
    <submittedName>
        <fullName evidence="7">GntR family transcriptional regulator</fullName>
    </submittedName>
</protein>
<dbReference type="SUPFAM" id="SSF53383">
    <property type="entry name" value="PLP-dependent transferases"/>
    <property type="match status" value="1"/>
</dbReference>
<sequence>MRAAPADAQDGQEAIPVDAAGGCPGLPGLVVDRQSGVRFPEQISRGITALVEQGRVRAGTRLPSVRDLARALGVSTFTVVEAYDQLVATRTASARRGSGTFVMHLGAGRGAPDAQPQPIPATVGENWLSFELFAQQRNLSAAGCGWLPAEWCGESYLTEALRQAARIPNERLAGYGTPLGFLPLRQRLALRLSEQLGHTAAEQIILTSGATHALDLVIRTLLSPGDAVLVESPGYCNLIPLLRERGCRLLAVPRTARGLSIDALNLLAAEHRPKAMFVTTALQNPLSTTLSQVDAHCVLAAAERYDFMVVEDDIFRDFCAAGDASLAALDGLKRVLKIGSFSKSVSPSLRVGYVACPQHLVQPLVRAKMLCGLTTSEVNERCVHEVLGSGGHRRYLERLHTKLTAARERFLGTLESLGLAPLATPAGGMFVSAGWPVRPTVVASARLIADEALKARIALAPGDFFEVGTPETIWFRFNVAYSDDPRLHAFLRDVRTRFGF</sequence>
<dbReference type="CDD" id="cd00609">
    <property type="entry name" value="AAT_like"/>
    <property type="match status" value="1"/>
</dbReference>
<comment type="similarity">
    <text evidence="1">In the C-terminal section; belongs to the class-I pyridoxal-phosphate-dependent aminotransferase family.</text>
</comment>
<keyword evidence="8" id="KW-1185">Reference proteome</keyword>
<evidence type="ECO:0000256" key="1">
    <source>
        <dbReference type="ARBA" id="ARBA00005384"/>
    </source>
</evidence>
<dbReference type="InterPro" id="IPR015424">
    <property type="entry name" value="PyrdxlP-dep_Trfase"/>
</dbReference>
<keyword evidence="3" id="KW-0805">Transcription regulation</keyword>
<dbReference type="RefSeq" id="WP_248360156.1">
    <property type="nucleotide sequence ID" value="NZ_AP025591.1"/>
</dbReference>
<keyword evidence="2" id="KW-0663">Pyridoxal phosphate</keyword>
<accession>A0ABN6MNC5</accession>
<dbReference type="Pfam" id="PF00392">
    <property type="entry name" value="GntR"/>
    <property type="match status" value="1"/>
</dbReference>
<dbReference type="InterPro" id="IPR051446">
    <property type="entry name" value="HTH_trans_reg/aminotransferase"/>
</dbReference>
<reference evidence="8" key="1">
    <citation type="journal article" date="2022" name="Int. J. Syst. Evol. Microbiol.">
        <title>Anaeromyxobacter oryzae sp. nov., Anaeromyxobacter diazotrophicus sp. nov. and Anaeromyxobacter paludicola sp. nov., isolated from paddy soils.</title>
        <authorList>
            <person name="Itoh H."/>
            <person name="Xu Z."/>
            <person name="Mise K."/>
            <person name="Masuda Y."/>
            <person name="Ushijima N."/>
            <person name="Hayakawa C."/>
            <person name="Shiratori Y."/>
            <person name="Senoo K."/>
        </authorList>
    </citation>
    <scope>NUCLEOTIDE SEQUENCE [LARGE SCALE GENOMIC DNA]</scope>
    <source>
        <strain evidence="8">Red232</strain>
    </source>
</reference>
<evidence type="ECO:0000313" key="8">
    <source>
        <dbReference type="Proteomes" id="UP001162891"/>
    </source>
</evidence>
<dbReference type="SMART" id="SM00345">
    <property type="entry name" value="HTH_GNTR"/>
    <property type="match status" value="1"/>
</dbReference>
<dbReference type="Gene3D" id="3.40.640.10">
    <property type="entry name" value="Type I PLP-dependent aspartate aminotransferase-like (Major domain)"/>
    <property type="match status" value="1"/>
</dbReference>
<evidence type="ECO:0000256" key="3">
    <source>
        <dbReference type="ARBA" id="ARBA00023015"/>
    </source>
</evidence>
<organism evidence="7 8">
    <name type="scientific">Anaeromyxobacter oryzae</name>
    <dbReference type="NCBI Taxonomy" id="2918170"/>
    <lineage>
        <taxon>Bacteria</taxon>
        <taxon>Pseudomonadati</taxon>
        <taxon>Myxococcota</taxon>
        <taxon>Myxococcia</taxon>
        <taxon>Myxococcales</taxon>
        <taxon>Cystobacterineae</taxon>
        <taxon>Anaeromyxobacteraceae</taxon>
        <taxon>Anaeromyxobacter</taxon>
    </lineage>
</organism>
<dbReference type="Pfam" id="PF00155">
    <property type="entry name" value="Aminotran_1_2"/>
    <property type="match status" value="1"/>
</dbReference>
<dbReference type="PANTHER" id="PTHR46577">
    <property type="entry name" value="HTH-TYPE TRANSCRIPTIONAL REGULATORY PROTEIN GABR"/>
    <property type="match status" value="1"/>
</dbReference>
<dbReference type="PANTHER" id="PTHR46577:SF2">
    <property type="entry name" value="TRANSCRIPTIONAL REGULATORY PROTEIN"/>
    <property type="match status" value="1"/>
</dbReference>
<proteinExistence type="inferred from homology"/>
<dbReference type="InterPro" id="IPR036388">
    <property type="entry name" value="WH-like_DNA-bd_sf"/>
</dbReference>
<dbReference type="EMBL" id="AP025591">
    <property type="protein sequence ID" value="BDG02480.1"/>
    <property type="molecule type" value="Genomic_DNA"/>
</dbReference>
<evidence type="ECO:0000313" key="7">
    <source>
        <dbReference type="EMBL" id="BDG02480.1"/>
    </source>
</evidence>
<gene>
    <name evidence="7" type="ORF">AMOR_14760</name>
</gene>
<dbReference type="SUPFAM" id="SSF46785">
    <property type="entry name" value="Winged helix' DNA-binding domain"/>
    <property type="match status" value="1"/>
</dbReference>
<name>A0ABN6MNC5_9BACT</name>
<dbReference type="CDD" id="cd07377">
    <property type="entry name" value="WHTH_GntR"/>
    <property type="match status" value="1"/>
</dbReference>